<feature type="signal peptide" evidence="1">
    <location>
        <begin position="1"/>
        <end position="18"/>
    </location>
</feature>
<dbReference type="CDD" id="cd15482">
    <property type="entry name" value="Sialidase_non-viral"/>
    <property type="match status" value="1"/>
</dbReference>
<evidence type="ECO:0000313" key="4">
    <source>
        <dbReference type="Proteomes" id="UP000321577"/>
    </source>
</evidence>
<dbReference type="OrthoDB" id="7294637at2"/>
<evidence type="ECO:0000313" key="3">
    <source>
        <dbReference type="EMBL" id="GEP46125.1"/>
    </source>
</evidence>
<comment type="caution">
    <text evidence="3">The sequence shown here is derived from an EMBL/GenBank/DDBJ whole genome shotgun (WGS) entry which is preliminary data.</text>
</comment>
<dbReference type="Gene3D" id="2.120.10.10">
    <property type="match status" value="1"/>
</dbReference>
<dbReference type="RefSeq" id="WP_146855706.1">
    <property type="nucleotide sequence ID" value="NZ_BKAG01000072.1"/>
</dbReference>
<keyword evidence="4" id="KW-1185">Reference proteome</keyword>
<sequence>MRLLALTFLLALATVSHAAESIITLNVDPSKEHPRNSEGSFATLKSGRVIFCYSQFYGGAADESPARIVRIHSDDQGRTWSEPVTVVENTGGNNVMSVSLLRLASGKLAMFYCIKNSWIDCRPHMRISTDEGETWTDPKLIQQAPGYFVLNNDRVIQTEKGRIIVPLAFHRSRGTDPHTSKSWDHRAIATWLYSDDEGATWTESSSWWALPVRSNSGLQEPGVVEVSDGSIFSWCRTDQGAQWGFTSTDAAKTFSAPTPTEMKSPNGPASIKRLPGSTDLLSIYNDHSGMFPFPPKKRNPFVAAISSDGGKTWPKRKLIENDPDGLYHYTAIHFVGDAMLIGYCAGDSKVGALNRLRIRRITLDWLNEK</sequence>
<evidence type="ECO:0000256" key="1">
    <source>
        <dbReference type="SAM" id="SignalP"/>
    </source>
</evidence>
<dbReference type="Proteomes" id="UP000321577">
    <property type="component" value="Unassembled WGS sequence"/>
</dbReference>
<dbReference type="InterPro" id="IPR011040">
    <property type="entry name" value="Sialidase"/>
</dbReference>
<evidence type="ECO:0000259" key="2">
    <source>
        <dbReference type="Pfam" id="PF13088"/>
    </source>
</evidence>
<reference evidence="3 4" key="1">
    <citation type="submission" date="2019-07" db="EMBL/GenBank/DDBJ databases">
        <title>Whole genome shotgun sequence of Brevifollis gellanilyticus NBRC 108608.</title>
        <authorList>
            <person name="Hosoyama A."/>
            <person name="Uohara A."/>
            <person name="Ohji S."/>
            <person name="Ichikawa N."/>
        </authorList>
    </citation>
    <scope>NUCLEOTIDE SEQUENCE [LARGE SCALE GENOMIC DNA]</scope>
    <source>
        <strain evidence="3 4">NBRC 108608</strain>
    </source>
</reference>
<dbReference type="Pfam" id="PF13088">
    <property type="entry name" value="BNR_2"/>
    <property type="match status" value="1"/>
</dbReference>
<feature type="chain" id="PRO_5022060164" description="Sialidase domain-containing protein" evidence="1">
    <location>
        <begin position="19"/>
        <end position="369"/>
    </location>
</feature>
<proteinExistence type="predicted"/>
<gene>
    <name evidence="3" type="ORF">BGE01nite_54160</name>
</gene>
<organism evidence="3 4">
    <name type="scientific">Brevifollis gellanilyticus</name>
    <dbReference type="NCBI Taxonomy" id="748831"/>
    <lineage>
        <taxon>Bacteria</taxon>
        <taxon>Pseudomonadati</taxon>
        <taxon>Verrucomicrobiota</taxon>
        <taxon>Verrucomicrobiia</taxon>
        <taxon>Verrucomicrobiales</taxon>
        <taxon>Verrucomicrobiaceae</taxon>
    </lineage>
</organism>
<dbReference type="PANTHER" id="PTHR43752">
    <property type="entry name" value="BNR/ASP-BOX REPEAT FAMILY PROTEIN"/>
    <property type="match status" value="1"/>
</dbReference>
<dbReference type="PANTHER" id="PTHR43752:SF2">
    <property type="entry name" value="BNR_ASP-BOX REPEAT FAMILY PROTEIN"/>
    <property type="match status" value="1"/>
</dbReference>
<keyword evidence="1" id="KW-0732">Signal</keyword>
<name>A0A512MHB4_9BACT</name>
<dbReference type="InterPro" id="IPR036278">
    <property type="entry name" value="Sialidase_sf"/>
</dbReference>
<dbReference type="SUPFAM" id="SSF50939">
    <property type="entry name" value="Sialidases"/>
    <property type="match status" value="1"/>
</dbReference>
<dbReference type="EMBL" id="BKAG01000072">
    <property type="protein sequence ID" value="GEP46125.1"/>
    <property type="molecule type" value="Genomic_DNA"/>
</dbReference>
<protein>
    <recommendedName>
        <fullName evidence="2">Sialidase domain-containing protein</fullName>
    </recommendedName>
</protein>
<dbReference type="AlphaFoldDB" id="A0A512MHB4"/>
<accession>A0A512MHB4</accession>
<feature type="domain" description="Sialidase" evidence="2">
    <location>
        <begin position="57"/>
        <end position="338"/>
    </location>
</feature>